<organism evidence="2 3">
    <name type="scientific">Lophiotrema nucula</name>
    <dbReference type="NCBI Taxonomy" id="690887"/>
    <lineage>
        <taxon>Eukaryota</taxon>
        <taxon>Fungi</taxon>
        <taxon>Dikarya</taxon>
        <taxon>Ascomycota</taxon>
        <taxon>Pezizomycotina</taxon>
        <taxon>Dothideomycetes</taxon>
        <taxon>Pleosporomycetidae</taxon>
        <taxon>Pleosporales</taxon>
        <taxon>Lophiotremataceae</taxon>
        <taxon>Lophiotrema</taxon>
    </lineage>
</organism>
<reference evidence="2" key="1">
    <citation type="journal article" date="2020" name="Stud. Mycol.">
        <title>101 Dothideomycetes genomes: a test case for predicting lifestyles and emergence of pathogens.</title>
        <authorList>
            <person name="Haridas S."/>
            <person name="Albert R."/>
            <person name="Binder M."/>
            <person name="Bloem J."/>
            <person name="Labutti K."/>
            <person name="Salamov A."/>
            <person name="Andreopoulos B."/>
            <person name="Baker S."/>
            <person name="Barry K."/>
            <person name="Bills G."/>
            <person name="Bluhm B."/>
            <person name="Cannon C."/>
            <person name="Castanera R."/>
            <person name="Culley D."/>
            <person name="Daum C."/>
            <person name="Ezra D."/>
            <person name="Gonzalez J."/>
            <person name="Henrissat B."/>
            <person name="Kuo A."/>
            <person name="Liang C."/>
            <person name="Lipzen A."/>
            <person name="Lutzoni F."/>
            <person name="Magnuson J."/>
            <person name="Mondo S."/>
            <person name="Nolan M."/>
            <person name="Ohm R."/>
            <person name="Pangilinan J."/>
            <person name="Park H.-J."/>
            <person name="Ramirez L."/>
            <person name="Alfaro M."/>
            <person name="Sun H."/>
            <person name="Tritt A."/>
            <person name="Yoshinaga Y."/>
            <person name="Zwiers L.-H."/>
            <person name="Turgeon B."/>
            <person name="Goodwin S."/>
            <person name="Spatafora J."/>
            <person name="Crous P."/>
            <person name="Grigoriev I."/>
        </authorList>
    </citation>
    <scope>NUCLEOTIDE SEQUENCE</scope>
    <source>
        <strain evidence="2">CBS 627.86</strain>
    </source>
</reference>
<dbReference type="AlphaFoldDB" id="A0A6A5ZNE0"/>
<keyword evidence="1" id="KW-0732">Signal</keyword>
<name>A0A6A5ZNE0_9PLEO</name>
<protein>
    <recommendedName>
        <fullName evidence="4">Secreted protein</fullName>
    </recommendedName>
</protein>
<evidence type="ECO:0008006" key="4">
    <source>
        <dbReference type="Google" id="ProtNLM"/>
    </source>
</evidence>
<evidence type="ECO:0000256" key="1">
    <source>
        <dbReference type="SAM" id="SignalP"/>
    </source>
</evidence>
<accession>A0A6A5ZNE0</accession>
<evidence type="ECO:0000313" key="3">
    <source>
        <dbReference type="Proteomes" id="UP000799770"/>
    </source>
</evidence>
<proteinExistence type="predicted"/>
<sequence length="118" mass="13027">MRSLGLWVVLGLAFGQSWVWVGVEAEARRLTTVRRARKFELRSLQIFIRPSSSNTILFVSLSSVRTSASSYACGSLLSLALSPQNAHNELRVCHPRVESLVRPASGSTTTSSSFQTWD</sequence>
<gene>
    <name evidence="2" type="ORF">BDV96DRAFT_324111</name>
</gene>
<evidence type="ECO:0000313" key="2">
    <source>
        <dbReference type="EMBL" id="KAF2120383.1"/>
    </source>
</evidence>
<dbReference type="Proteomes" id="UP000799770">
    <property type="component" value="Unassembled WGS sequence"/>
</dbReference>
<feature type="chain" id="PRO_5025485940" description="Secreted protein" evidence="1">
    <location>
        <begin position="26"/>
        <end position="118"/>
    </location>
</feature>
<feature type="signal peptide" evidence="1">
    <location>
        <begin position="1"/>
        <end position="25"/>
    </location>
</feature>
<dbReference type="EMBL" id="ML977314">
    <property type="protein sequence ID" value="KAF2120383.1"/>
    <property type="molecule type" value="Genomic_DNA"/>
</dbReference>
<keyword evidence="3" id="KW-1185">Reference proteome</keyword>